<dbReference type="EMBL" id="AABTCC010000013">
    <property type="protein sequence ID" value="EAI8859219.1"/>
    <property type="molecule type" value="Genomic_DNA"/>
</dbReference>
<evidence type="ECO:0000313" key="3">
    <source>
        <dbReference type="EMBL" id="EAI8859219.1"/>
    </source>
</evidence>
<accession>A0A5L8LCC4</accession>
<keyword evidence="1" id="KW-0472">Membrane</keyword>
<keyword evidence="1" id="KW-1133">Transmembrane helix</keyword>
<keyword evidence="1" id="KW-0812">Transmembrane</keyword>
<feature type="chain" id="PRO_5039893106" evidence="2">
    <location>
        <begin position="19"/>
        <end position="416"/>
    </location>
</feature>
<reference evidence="3 4" key="1">
    <citation type="submission" date="2018-06" db="EMBL/GenBank/DDBJ databases">
        <authorList>
            <consortium name="PulseNet: The National Subtyping Network for Foodborne Disease Surveillance"/>
            <person name="Tarr C.L."/>
            <person name="Trees E."/>
            <person name="Katz L.S."/>
            <person name="Carleton-Romer H.A."/>
            <person name="Stroika S."/>
            <person name="Kucerova Z."/>
            <person name="Roache K.F."/>
            <person name="Sabol A.L."/>
            <person name="Besser J."/>
            <person name="Gerner-Smidt P."/>
        </authorList>
    </citation>
    <scope>NUCLEOTIDE SEQUENCE [LARGE SCALE GENOMIC DNA]</scope>
    <source>
        <strain evidence="3 4">PNUSAC001503</strain>
    </source>
</reference>
<dbReference type="RefSeq" id="WP_041738356.1">
    <property type="nucleotide sequence ID" value="NZ_AACCWR020000016.1"/>
</dbReference>
<dbReference type="AlphaFoldDB" id="A0A5L8LCC4"/>
<dbReference type="Gene3D" id="2.30.30.40">
    <property type="entry name" value="SH3 Domains"/>
    <property type="match status" value="1"/>
</dbReference>
<keyword evidence="4" id="KW-1185">Reference proteome</keyword>
<comment type="caution">
    <text evidence="3">The sequence shown here is derived from an EMBL/GenBank/DDBJ whole genome shotgun (WGS) entry which is preliminary data.</text>
</comment>
<feature type="transmembrane region" description="Helical" evidence="1">
    <location>
        <begin position="314"/>
        <end position="332"/>
    </location>
</feature>
<gene>
    <name evidence="3" type="ORF">CX802_05130</name>
</gene>
<evidence type="ECO:0000256" key="2">
    <source>
        <dbReference type="SAM" id="SignalP"/>
    </source>
</evidence>
<protein>
    <submittedName>
        <fullName evidence="3">SH3 domain-containing protein</fullName>
    </submittedName>
</protein>
<evidence type="ECO:0000313" key="4">
    <source>
        <dbReference type="Proteomes" id="UP000535509"/>
    </source>
</evidence>
<sequence>MLKYILLLFLPFYTTLVAQEVSIFDMIDGKTTQNKENTIKNNQQQNTILQQNAKKQILPSEIQKIAPTDEPDENIDSTQIYQTIEPNKLILTASKMPRSVYIYQVFSIKLKADTEQNLNFDLNLTVDSNDLIWLNPKPNWSELKRGIYETTLWFEANSTNANISNITLTLNRNDSFFQKSSISTEIPLIKNLKTDDKFANMVADKLEIKKVKSSKFDELYNLITIELESKNGNLSSFFIPQNFEKQGIESIKGDFVNQNGNYFIIADKDIKNINFSYYNLKSSKFQSFDIDIKVEVDDLSTQVNLNPKESEFELYKDIALYFIIVIFLLLFIFKRSYYSFIIAIAFGIYTFYDNRPFSDAKLKINSEVKILPTSNSTIFFVANRPEKVKIMAKNGNYTKILLENKKIGWVSNENIE</sequence>
<evidence type="ECO:0000256" key="1">
    <source>
        <dbReference type="SAM" id="Phobius"/>
    </source>
</evidence>
<feature type="signal peptide" evidence="2">
    <location>
        <begin position="1"/>
        <end position="18"/>
    </location>
</feature>
<dbReference type="GeneID" id="61064780"/>
<organism evidence="3 4">
    <name type="scientific">Campylobacter fetus</name>
    <dbReference type="NCBI Taxonomy" id="196"/>
    <lineage>
        <taxon>Bacteria</taxon>
        <taxon>Pseudomonadati</taxon>
        <taxon>Campylobacterota</taxon>
        <taxon>Epsilonproteobacteria</taxon>
        <taxon>Campylobacterales</taxon>
        <taxon>Campylobacteraceae</taxon>
        <taxon>Campylobacter</taxon>
    </lineage>
</organism>
<dbReference type="Proteomes" id="UP000535509">
    <property type="component" value="Unassembled WGS sequence"/>
</dbReference>
<keyword evidence="2" id="KW-0732">Signal</keyword>
<proteinExistence type="predicted"/>
<name>A0A5L8LCC4_CAMFE</name>